<feature type="compositionally biased region" description="Low complexity" evidence="8">
    <location>
        <begin position="666"/>
        <end position="685"/>
    </location>
</feature>
<feature type="compositionally biased region" description="Low complexity" evidence="8">
    <location>
        <begin position="816"/>
        <end position="840"/>
    </location>
</feature>
<evidence type="ECO:0000256" key="2">
    <source>
        <dbReference type="ARBA" id="ARBA00009085"/>
    </source>
</evidence>
<keyword evidence="11" id="KW-1185">Reference proteome</keyword>
<evidence type="ECO:0000313" key="10">
    <source>
        <dbReference type="EMBL" id="GFR42683.1"/>
    </source>
</evidence>
<evidence type="ECO:0000256" key="3">
    <source>
        <dbReference type="ARBA" id="ARBA00012759"/>
    </source>
</evidence>
<dbReference type="PROSITE" id="PS50235">
    <property type="entry name" value="USP_3"/>
    <property type="match status" value="1"/>
</dbReference>
<dbReference type="GO" id="GO:0006508">
    <property type="term" value="P:proteolysis"/>
    <property type="evidence" value="ECO:0007669"/>
    <property type="project" value="UniProtKB-KW"/>
</dbReference>
<feature type="region of interest" description="Disordered" evidence="8">
    <location>
        <begin position="795"/>
        <end position="840"/>
    </location>
</feature>
<reference evidence="10 11" key="1">
    <citation type="journal article" date="2021" name="Sci. Rep.">
        <title>Genome sequencing of the multicellular alga Astrephomene provides insights into convergent evolution of germ-soma differentiation.</title>
        <authorList>
            <person name="Yamashita S."/>
            <person name="Yamamoto K."/>
            <person name="Matsuzaki R."/>
            <person name="Suzuki S."/>
            <person name="Yamaguchi H."/>
            <person name="Hirooka S."/>
            <person name="Minakuchi Y."/>
            <person name="Miyagishima S."/>
            <person name="Kawachi M."/>
            <person name="Toyoda A."/>
            <person name="Nozaki H."/>
        </authorList>
    </citation>
    <scope>NUCLEOTIDE SEQUENCE [LARGE SCALE GENOMIC DNA]</scope>
    <source>
        <strain evidence="10 11">NIES-4017</strain>
    </source>
</reference>
<dbReference type="SUPFAM" id="SSF54001">
    <property type="entry name" value="Cysteine proteinases"/>
    <property type="match status" value="1"/>
</dbReference>
<keyword evidence="4" id="KW-0645">Protease</keyword>
<dbReference type="InterPro" id="IPR028889">
    <property type="entry name" value="USP"/>
</dbReference>
<feature type="domain" description="USP" evidence="9">
    <location>
        <begin position="219"/>
        <end position="474"/>
    </location>
</feature>
<comment type="catalytic activity">
    <reaction evidence="1">
        <text>Thiol-dependent hydrolysis of ester, thioester, amide, peptide and isopeptide bonds formed by the C-terminal Gly of ubiquitin (a 76-residue protein attached to proteins as an intracellular targeting signal).</text>
        <dbReference type="EC" id="3.4.19.12"/>
    </reaction>
</comment>
<proteinExistence type="inferred from homology"/>
<dbReference type="PANTHER" id="PTHR21646">
    <property type="entry name" value="UBIQUITIN CARBOXYL-TERMINAL HYDROLASE"/>
    <property type="match status" value="1"/>
</dbReference>
<dbReference type="GO" id="GO:0016579">
    <property type="term" value="P:protein deubiquitination"/>
    <property type="evidence" value="ECO:0007669"/>
    <property type="project" value="InterPro"/>
</dbReference>
<feature type="region of interest" description="Disordered" evidence="8">
    <location>
        <begin position="333"/>
        <end position="429"/>
    </location>
</feature>
<dbReference type="Pfam" id="PF00443">
    <property type="entry name" value="UCH"/>
    <property type="match status" value="1"/>
</dbReference>
<protein>
    <recommendedName>
        <fullName evidence="3">ubiquitinyl hydrolase 1</fullName>
        <ecNumber evidence="3">3.4.19.12</ecNumber>
    </recommendedName>
</protein>
<dbReference type="EMBL" id="BMAR01000003">
    <property type="protein sequence ID" value="GFR42683.1"/>
    <property type="molecule type" value="Genomic_DNA"/>
</dbReference>
<dbReference type="GO" id="GO:0004843">
    <property type="term" value="F:cysteine-type deubiquitinase activity"/>
    <property type="evidence" value="ECO:0007669"/>
    <property type="project" value="UniProtKB-EC"/>
</dbReference>
<dbReference type="InterPro" id="IPR001394">
    <property type="entry name" value="Peptidase_C19_UCH"/>
</dbReference>
<keyword evidence="7" id="KW-0788">Thiol protease</keyword>
<keyword evidence="6" id="KW-0378">Hydrolase</keyword>
<feature type="compositionally biased region" description="Low complexity" evidence="8">
    <location>
        <begin position="529"/>
        <end position="542"/>
    </location>
</feature>
<feature type="compositionally biased region" description="Low complexity" evidence="8">
    <location>
        <begin position="760"/>
        <end position="776"/>
    </location>
</feature>
<dbReference type="InterPro" id="IPR050185">
    <property type="entry name" value="Ub_carboxyl-term_hydrolase"/>
</dbReference>
<gene>
    <name evidence="10" type="ORF">Agub_g3494</name>
</gene>
<evidence type="ECO:0000256" key="7">
    <source>
        <dbReference type="ARBA" id="ARBA00022807"/>
    </source>
</evidence>
<keyword evidence="5" id="KW-0833">Ubl conjugation pathway</keyword>
<feature type="region of interest" description="Disordered" evidence="8">
    <location>
        <begin position="760"/>
        <end position="781"/>
    </location>
</feature>
<feature type="compositionally biased region" description="Gly residues" evidence="8">
    <location>
        <begin position="515"/>
        <end position="525"/>
    </location>
</feature>
<evidence type="ECO:0000256" key="5">
    <source>
        <dbReference type="ARBA" id="ARBA00022786"/>
    </source>
</evidence>
<feature type="compositionally biased region" description="Low complexity" evidence="8">
    <location>
        <begin position="562"/>
        <end position="603"/>
    </location>
</feature>
<feature type="compositionally biased region" description="Acidic residues" evidence="8">
    <location>
        <begin position="650"/>
        <end position="659"/>
    </location>
</feature>
<evidence type="ECO:0000256" key="1">
    <source>
        <dbReference type="ARBA" id="ARBA00000707"/>
    </source>
</evidence>
<feature type="compositionally biased region" description="Low complexity" evidence="8">
    <location>
        <begin position="339"/>
        <end position="350"/>
    </location>
</feature>
<dbReference type="Proteomes" id="UP001054857">
    <property type="component" value="Unassembled WGS sequence"/>
</dbReference>
<dbReference type="AlphaFoldDB" id="A0AAD3DL85"/>
<comment type="similarity">
    <text evidence="2">Belongs to the peptidase C19 family.</text>
</comment>
<feature type="non-terminal residue" evidence="10">
    <location>
        <position position="1"/>
    </location>
</feature>
<comment type="caution">
    <text evidence="10">The sequence shown here is derived from an EMBL/GenBank/DDBJ whole genome shotgun (WGS) entry which is preliminary data.</text>
</comment>
<accession>A0AAD3DL85</accession>
<sequence length="840" mass="81695">MKRTREEGACPHTNSDTTAVDFGNLLIRLERGQDAPQGVGPPIGASHACCGCGQYMATGGSLSCISGDNALRGCACGSMLLVDVARCELYCCGCRDYVYLPAFDEGRQLAHVVKRYVDRGLSPGLPQHDPGREVQCKRARAATEPALAALRAELAAAAAGAGAHGGAGRPAWGADEGGCSTARAERSRAAAASSQQPGGTSSCCCASPCAPDGFPAGLRGLNNLGNTCFMNSVLQVFIHSPLLRNYFLGQGHTHGACGQGQHAGAGGKPCLSCELDAVFAAAYSGERAPLSPTDFLYSWWTFADSLAGYQQQDAHEFYLSALSGLMSAVIAPPADPPRGRSAGAATAGRGVKPEGGPPGAVAKEEPERGDSPVGPGSGGAAAAAGGSVSPARSAAAGEAGSSPAGAGAAAAAGPAAGSGSGASSGAPSRPLSLVDCVFGGVLRSDVTCSECGHTSTAYDPFLDISLDMVAFGAPPPRHAATLIPSSADPAASELTPAASPTAEDRHTGGSALALGGAGGGGGGGDTEAEGTTTGNTTLLPPGRGRHPGKAAARPSASACDPSSQSVSLASQSRSPSESVMPGAGTTTGAEGVGEGACPSPSTGSGSGPCDEMLQETAEGNQIVLGSSSASEEDGGAAEGRAAEDGKQGATEEEEPEEEAAPPPDMAGYPDSDAPDAAAGAEGAAARQTRGVGRRRGVGRPPVLRAAAATCNGVDRAAAAAAAANEHAGAAAAAAATAAGAAAARTTSDSVAAAESAAEGGCLLEGPPSPSTCGGSPRTLSRQPSVVDLVAAEAAEAEGTPGAADMLDVNGGGPGSRGVTPGASASCAEETNTTTAAGATA</sequence>
<feature type="region of interest" description="Disordered" evidence="8">
    <location>
        <begin position="488"/>
        <end position="701"/>
    </location>
</feature>
<dbReference type="InterPro" id="IPR018200">
    <property type="entry name" value="USP_CS"/>
</dbReference>
<dbReference type="EC" id="3.4.19.12" evidence="3"/>
<evidence type="ECO:0000256" key="4">
    <source>
        <dbReference type="ARBA" id="ARBA00022670"/>
    </source>
</evidence>
<dbReference type="Gene3D" id="3.90.70.10">
    <property type="entry name" value="Cysteine proteinases"/>
    <property type="match status" value="1"/>
</dbReference>
<feature type="compositionally biased region" description="Low complexity" evidence="8">
    <location>
        <begin position="380"/>
        <end position="415"/>
    </location>
</feature>
<organism evidence="10 11">
    <name type="scientific">Astrephomene gubernaculifera</name>
    <dbReference type="NCBI Taxonomy" id="47775"/>
    <lineage>
        <taxon>Eukaryota</taxon>
        <taxon>Viridiplantae</taxon>
        <taxon>Chlorophyta</taxon>
        <taxon>core chlorophytes</taxon>
        <taxon>Chlorophyceae</taxon>
        <taxon>CS clade</taxon>
        <taxon>Chlamydomonadales</taxon>
        <taxon>Astrephomenaceae</taxon>
        <taxon>Astrephomene</taxon>
    </lineage>
</organism>
<dbReference type="PANTHER" id="PTHR21646:SF24">
    <property type="entry name" value="UBIQUITIN CARBOXYL-TERMINAL HYDROLASE"/>
    <property type="match status" value="1"/>
</dbReference>
<dbReference type="PROSITE" id="PS00972">
    <property type="entry name" value="USP_1"/>
    <property type="match status" value="1"/>
</dbReference>
<evidence type="ECO:0000256" key="6">
    <source>
        <dbReference type="ARBA" id="ARBA00022801"/>
    </source>
</evidence>
<evidence type="ECO:0000313" key="11">
    <source>
        <dbReference type="Proteomes" id="UP001054857"/>
    </source>
</evidence>
<evidence type="ECO:0000259" key="9">
    <source>
        <dbReference type="PROSITE" id="PS50235"/>
    </source>
</evidence>
<name>A0AAD3DL85_9CHLO</name>
<evidence type="ECO:0000256" key="8">
    <source>
        <dbReference type="SAM" id="MobiDB-lite"/>
    </source>
</evidence>
<dbReference type="InterPro" id="IPR038765">
    <property type="entry name" value="Papain-like_cys_pep_sf"/>
</dbReference>